<accession>A0ABW3FD46</accession>
<feature type="transmembrane region" description="Helical" evidence="9">
    <location>
        <begin position="132"/>
        <end position="155"/>
    </location>
</feature>
<dbReference type="InterPro" id="IPR055348">
    <property type="entry name" value="DctQ"/>
</dbReference>
<dbReference type="InterPro" id="IPR007387">
    <property type="entry name" value="TRAP_DctQ"/>
</dbReference>
<dbReference type="PANTHER" id="PTHR35011:SF2">
    <property type="entry name" value="2,3-DIKETO-L-GULONATE TRAP TRANSPORTER SMALL PERMEASE PROTEIN YIAM"/>
    <property type="match status" value="1"/>
</dbReference>
<comment type="function">
    <text evidence="9">Part of the tripartite ATP-independent periplasmic (TRAP) transport system.</text>
</comment>
<proteinExistence type="inferred from homology"/>
<dbReference type="RefSeq" id="WP_377211223.1">
    <property type="nucleotide sequence ID" value="NZ_JBHTJV010000002.1"/>
</dbReference>
<feature type="domain" description="Tripartite ATP-independent periplasmic transporters DctQ component" evidence="10">
    <location>
        <begin position="35"/>
        <end position="155"/>
    </location>
</feature>
<keyword evidence="7 9" id="KW-0472">Membrane</keyword>
<comment type="subunit">
    <text evidence="9">The complex comprises the extracytoplasmic solute receptor protein and the two transmembrane proteins.</text>
</comment>
<evidence type="ECO:0000259" key="10">
    <source>
        <dbReference type="Pfam" id="PF04290"/>
    </source>
</evidence>
<keyword evidence="5 9" id="KW-0812">Transmembrane</keyword>
<dbReference type="Proteomes" id="UP001597101">
    <property type="component" value="Unassembled WGS sequence"/>
</dbReference>
<feature type="transmembrane region" description="Helical" evidence="9">
    <location>
        <begin position="21"/>
        <end position="44"/>
    </location>
</feature>
<evidence type="ECO:0000256" key="8">
    <source>
        <dbReference type="ARBA" id="ARBA00038436"/>
    </source>
</evidence>
<keyword evidence="6 9" id="KW-1133">Transmembrane helix</keyword>
<organism evidence="11 12">
    <name type="scientific">Pseudahrensia aquimaris</name>
    <dbReference type="NCBI Taxonomy" id="744461"/>
    <lineage>
        <taxon>Bacteria</taxon>
        <taxon>Pseudomonadati</taxon>
        <taxon>Pseudomonadota</taxon>
        <taxon>Alphaproteobacteria</taxon>
        <taxon>Hyphomicrobiales</taxon>
        <taxon>Ahrensiaceae</taxon>
        <taxon>Pseudahrensia</taxon>
    </lineage>
</organism>
<evidence type="ECO:0000256" key="6">
    <source>
        <dbReference type="ARBA" id="ARBA00022989"/>
    </source>
</evidence>
<evidence type="ECO:0000256" key="5">
    <source>
        <dbReference type="ARBA" id="ARBA00022692"/>
    </source>
</evidence>
<evidence type="ECO:0000256" key="9">
    <source>
        <dbReference type="RuleBase" id="RU369079"/>
    </source>
</evidence>
<keyword evidence="4 9" id="KW-0997">Cell inner membrane</keyword>
<protein>
    <recommendedName>
        <fullName evidence="9">TRAP transporter small permease protein</fullName>
    </recommendedName>
</protein>
<evidence type="ECO:0000313" key="12">
    <source>
        <dbReference type="Proteomes" id="UP001597101"/>
    </source>
</evidence>
<keyword evidence="12" id="KW-1185">Reference proteome</keyword>
<gene>
    <name evidence="11" type="ORF">ACFQ14_03060</name>
</gene>
<sequence>MTSTIRRLTRLRHWLTSTSRIIMAALVLALVSLDFVQVIMRYAFGTGWPWAGDVSIVMLLSLAWIGVGHLWLSRGHIAVDLLAGSKAALRRRIDMAACIVVIACCVVLLPMIDKTIGVYGFIDLPALGVSGAVKYWPIIIGTTYLLIGAVIDLALRLLDPDGGEGAARA</sequence>
<evidence type="ECO:0000313" key="11">
    <source>
        <dbReference type="EMBL" id="MFD0915378.1"/>
    </source>
</evidence>
<feature type="transmembrane region" description="Helical" evidence="9">
    <location>
        <begin position="93"/>
        <end position="112"/>
    </location>
</feature>
<evidence type="ECO:0000256" key="1">
    <source>
        <dbReference type="ARBA" id="ARBA00004429"/>
    </source>
</evidence>
<name>A0ABW3FD46_9HYPH</name>
<keyword evidence="3" id="KW-1003">Cell membrane</keyword>
<evidence type="ECO:0000256" key="3">
    <source>
        <dbReference type="ARBA" id="ARBA00022475"/>
    </source>
</evidence>
<reference evidence="12" key="1">
    <citation type="journal article" date="2019" name="Int. J. Syst. Evol. Microbiol.">
        <title>The Global Catalogue of Microorganisms (GCM) 10K type strain sequencing project: providing services to taxonomists for standard genome sequencing and annotation.</title>
        <authorList>
            <consortium name="The Broad Institute Genomics Platform"/>
            <consortium name="The Broad Institute Genome Sequencing Center for Infectious Disease"/>
            <person name="Wu L."/>
            <person name="Ma J."/>
        </authorList>
    </citation>
    <scope>NUCLEOTIDE SEQUENCE [LARGE SCALE GENOMIC DNA]</scope>
    <source>
        <strain evidence="12">CCUG 60023</strain>
    </source>
</reference>
<keyword evidence="2 9" id="KW-0813">Transport</keyword>
<comment type="subcellular location">
    <subcellularLocation>
        <location evidence="1 9">Cell inner membrane</location>
        <topology evidence="1 9">Multi-pass membrane protein</topology>
    </subcellularLocation>
</comment>
<evidence type="ECO:0000256" key="4">
    <source>
        <dbReference type="ARBA" id="ARBA00022519"/>
    </source>
</evidence>
<comment type="caution">
    <text evidence="11">The sequence shown here is derived from an EMBL/GenBank/DDBJ whole genome shotgun (WGS) entry which is preliminary data.</text>
</comment>
<dbReference type="Pfam" id="PF04290">
    <property type="entry name" value="DctQ"/>
    <property type="match status" value="1"/>
</dbReference>
<dbReference type="PANTHER" id="PTHR35011">
    <property type="entry name" value="2,3-DIKETO-L-GULONATE TRAP TRANSPORTER SMALL PERMEASE PROTEIN YIAM"/>
    <property type="match status" value="1"/>
</dbReference>
<feature type="transmembrane region" description="Helical" evidence="9">
    <location>
        <begin position="50"/>
        <end position="72"/>
    </location>
</feature>
<comment type="similarity">
    <text evidence="8 9">Belongs to the TRAP transporter small permease family.</text>
</comment>
<evidence type="ECO:0000256" key="2">
    <source>
        <dbReference type="ARBA" id="ARBA00022448"/>
    </source>
</evidence>
<dbReference type="EMBL" id="JBHTJV010000002">
    <property type="protein sequence ID" value="MFD0915378.1"/>
    <property type="molecule type" value="Genomic_DNA"/>
</dbReference>
<evidence type="ECO:0000256" key="7">
    <source>
        <dbReference type="ARBA" id="ARBA00023136"/>
    </source>
</evidence>